<dbReference type="SUPFAM" id="SSF54862">
    <property type="entry name" value="4Fe-4S ferredoxins"/>
    <property type="match status" value="1"/>
</dbReference>
<dbReference type="AlphaFoldDB" id="A0A7V3ZTS7"/>
<dbReference type="InterPro" id="IPR018449">
    <property type="entry name" value="NIL_domain"/>
</dbReference>
<dbReference type="PANTHER" id="PTHR43687">
    <property type="entry name" value="ADENYLYLSULFATE REDUCTASE, BETA SUBUNIT"/>
    <property type="match status" value="1"/>
</dbReference>
<dbReference type="InterPro" id="IPR017900">
    <property type="entry name" value="4Fe4S_Fe_S_CS"/>
</dbReference>
<feature type="domain" description="4Fe-4S ferredoxin-type" evidence="5">
    <location>
        <begin position="79"/>
        <end position="108"/>
    </location>
</feature>
<dbReference type="PROSITE" id="PS00198">
    <property type="entry name" value="4FE4S_FER_1"/>
    <property type="match status" value="1"/>
</dbReference>
<sequence length="137" mass="15672">MERNIKERLFLLFPKRIVNYPVTATLLKEKEVLVNILKAEIMPNEDGYMLIDIEGKKKEIEEAKIFLKEKGVLIFPVSEKIIIHKEKCVHCGSCTGVCVSGALYLDKKYKLRFNPKKCILCSLCRETCPRGAIEIIG</sequence>
<dbReference type="EMBL" id="DTAR01000177">
    <property type="protein sequence ID" value="HGM97821.1"/>
    <property type="molecule type" value="Genomic_DNA"/>
</dbReference>
<dbReference type="SUPFAM" id="SSF55021">
    <property type="entry name" value="ACT-like"/>
    <property type="match status" value="1"/>
</dbReference>
<organism evidence="6">
    <name type="scientific">candidate division WOR-3 bacterium</name>
    <dbReference type="NCBI Taxonomy" id="2052148"/>
    <lineage>
        <taxon>Bacteria</taxon>
        <taxon>Bacteria division WOR-3</taxon>
    </lineage>
</organism>
<keyword evidence="3" id="KW-0408">Iron</keyword>
<dbReference type="Pfam" id="PF13237">
    <property type="entry name" value="Fer4_10"/>
    <property type="match status" value="1"/>
</dbReference>
<dbReference type="PANTHER" id="PTHR43687:SF1">
    <property type="entry name" value="FERREDOXIN III"/>
    <property type="match status" value="1"/>
</dbReference>
<evidence type="ECO:0000313" key="6">
    <source>
        <dbReference type="EMBL" id="HGK54155.1"/>
    </source>
</evidence>
<protein>
    <submittedName>
        <fullName evidence="6">4Fe-4S dicluster domain-containing protein</fullName>
    </submittedName>
</protein>
<dbReference type="GO" id="GO:0046872">
    <property type="term" value="F:metal ion binding"/>
    <property type="evidence" value="ECO:0007669"/>
    <property type="project" value="UniProtKB-KW"/>
</dbReference>
<evidence type="ECO:0000256" key="3">
    <source>
        <dbReference type="ARBA" id="ARBA00023004"/>
    </source>
</evidence>
<accession>A0A7V3ZTS7</accession>
<evidence type="ECO:0000256" key="4">
    <source>
        <dbReference type="ARBA" id="ARBA00023014"/>
    </source>
</evidence>
<keyword evidence="1" id="KW-0004">4Fe-4S</keyword>
<dbReference type="Gene3D" id="3.30.70.20">
    <property type="match status" value="1"/>
</dbReference>
<dbReference type="EMBL" id="DTDP01000181">
    <property type="protein sequence ID" value="HGK54155.1"/>
    <property type="molecule type" value="Genomic_DNA"/>
</dbReference>
<gene>
    <name evidence="7" type="ORF">ENT96_02090</name>
    <name evidence="6" type="ORF">ENU72_03935</name>
</gene>
<dbReference type="PROSITE" id="PS51379">
    <property type="entry name" value="4FE4S_FER_2"/>
    <property type="match status" value="2"/>
</dbReference>
<dbReference type="InterPro" id="IPR045865">
    <property type="entry name" value="ACT-like_dom_sf"/>
</dbReference>
<reference evidence="6" key="1">
    <citation type="journal article" date="2020" name="mSystems">
        <title>Genome- and Community-Level Interaction Insights into Carbon Utilization and Element Cycling Functions of Hydrothermarchaeota in Hydrothermal Sediment.</title>
        <authorList>
            <person name="Zhou Z."/>
            <person name="Liu Y."/>
            <person name="Xu W."/>
            <person name="Pan J."/>
            <person name="Luo Z.H."/>
            <person name="Li M."/>
        </authorList>
    </citation>
    <scope>NUCLEOTIDE SEQUENCE [LARGE SCALE GENOMIC DNA]</scope>
    <source>
        <strain evidence="7">SpSt-626</strain>
        <strain evidence="6">SpSt-695</strain>
    </source>
</reference>
<dbReference type="InterPro" id="IPR017896">
    <property type="entry name" value="4Fe4S_Fe-S-bd"/>
</dbReference>
<name>A0A7V3ZTS7_UNCW3</name>
<comment type="caution">
    <text evidence="6">The sequence shown here is derived from an EMBL/GenBank/DDBJ whole genome shotgun (WGS) entry which is preliminary data.</text>
</comment>
<dbReference type="GO" id="GO:0051539">
    <property type="term" value="F:4 iron, 4 sulfur cluster binding"/>
    <property type="evidence" value="ECO:0007669"/>
    <property type="project" value="UniProtKB-KW"/>
</dbReference>
<dbReference type="Pfam" id="PF09383">
    <property type="entry name" value="NIL"/>
    <property type="match status" value="1"/>
</dbReference>
<evidence type="ECO:0000256" key="1">
    <source>
        <dbReference type="ARBA" id="ARBA00022485"/>
    </source>
</evidence>
<keyword evidence="2" id="KW-0479">Metal-binding</keyword>
<feature type="domain" description="4Fe-4S ferredoxin-type" evidence="5">
    <location>
        <begin position="109"/>
        <end position="137"/>
    </location>
</feature>
<evidence type="ECO:0000256" key="2">
    <source>
        <dbReference type="ARBA" id="ARBA00022723"/>
    </source>
</evidence>
<dbReference type="SMART" id="SM00930">
    <property type="entry name" value="NIL"/>
    <property type="match status" value="1"/>
</dbReference>
<dbReference type="Gene3D" id="3.30.70.260">
    <property type="match status" value="1"/>
</dbReference>
<evidence type="ECO:0000259" key="5">
    <source>
        <dbReference type="PROSITE" id="PS51379"/>
    </source>
</evidence>
<dbReference type="InterPro" id="IPR050572">
    <property type="entry name" value="Fe-S_Ferredoxin"/>
</dbReference>
<keyword evidence="4" id="KW-0411">Iron-sulfur</keyword>
<proteinExistence type="predicted"/>
<evidence type="ECO:0000313" key="7">
    <source>
        <dbReference type="EMBL" id="HGM97821.1"/>
    </source>
</evidence>